<dbReference type="Proteomes" id="UP000215441">
    <property type="component" value="Unassembled WGS sequence"/>
</dbReference>
<evidence type="ECO:0000313" key="1">
    <source>
        <dbReference type="EMBL" id="OYD48099.1"/>
    </source>
</evidence>
<dbReference type="AlphaFoldDB" id="A0A235EGJ3"/>
<name>A0A235EGJ3_9BURK</name>
<protein>
    <recommendedName>
        <fullName evidence="3">Restriction endonuclease type IV Mrr domain-containing protein</fullName>
    </recommendedName>
</protein>
<sequence>MQRVAELFEAKGWKVQASEPGSTGPDLVVRRRGKRYGAVLKATSEGRADRVIPLLSQAVLEARAYALQSLGSMPLAVVHVDHAPRALVANVMAFAQEFGAEVAVGFVSAEGASEFLGEGLDGLNVSAPFRPRQVRGTQIRTDNLFSDLNQWMLKVLLASELPEGMLNAPRGRYRNGVELARAAQVSAMTASRFLQQLRRERFLLESEEFLTLVQREELFERWSSVAPHGTADVPARFLANIQIGERVQELLNKVEGDACLGLFAAADGLRVGHVSGVPRYICVRSMPRFNLASPGINPWNALQPFPKEAPHVLLRVAKFPESTFRGAVRRDGVMVADVIQVWLDVLNHPTRGQEQAEHIFRKVLRPLV</sequence>
<keyword evidence="2" id="KW-1185">Reference proteome</keyword>
<organism evidence="1 2">
    <name type="scientific">Acidovorax kalamii</name>
    <dbReference type="NCBI Taxonomy" id="2004485"/>
    <lineage>
        <taxon>Bacteria</taxon>
        <taxon>Pseudomonadati</taxon>
        <taxon>Pseudomonadota</taxon>
        <taxon>Betaproteobacteria</taxon>
        <taxon>Burkholderiales</taxon>
        <taxon>Comamonadaceae</taxon>
        <taxon>Acidovorax</taxon>
    </lineage>
</organism>
<evidence type="ECO:0000313" key="2">
    <source>
        <dbReference type="Proteomes" id="UP000215441"/>
    </source>
</evidence>
<evidence type="ECO:0008006" key="3">
    <source>
        <dbReference type="Google" id="ProtNLM"/>
    </source>
</evidence>
<reference evidence="1 2" key="1">
    <citation type="submission" date="2017-07" db="EMBL/GenBank/DDBJ databases">
        <title>Acidovorax KNDSW TSA 6 genome sequence and assembly.</title>
        <authorList>
            <person name="Mayilraj S."/>
        </authorList>
    </citation>
    <scope>NUCLEOTIDE SEQUENCE [LARGE SCALE GENOMIC DNA]</scope>
    <source>
        <strain evidence="1 2">KNDSW-TSA6</strain>
    </source>
</reference>
<proteinExistence type="predicted"/>
<comment type="caution">
    <text evidence="1">The sequence shown here is derived from an EMBL/GenBank/DDBJ whole genome shotgun (WGS) entry which is preliminary data.</text>
</comment>
<gene>
    <name evidence="1" type="ORF">CBY09_21370</name>
</gene>
<dbReference type="EMBL" id="NOIG01000013">
    <property type="protein sequence ID" value="OYD48099.1"/>
    <property type="molecule type" value="Genomic_DNA"/>
</dbReference>
<accession>A0A235EGJ3</accession>